<dbReference type="InterPro" id="IPR011765">
    <property type="entry name" value="Pept_M16_N"/>
</dbReference>
<dbReference type="SUPFAM" id="SSF63411">
    <property type="entry name" value="LuxS/MPP-like metallohydrolase"/>
    <property type="match status" value="3"/>
</dbReference>
<evidence type="ECO:0000256" key="4">
    <source>
        <dbReference type="SAM" id="SignalP"/>
    </source>
</evidence>
<dbReference type="PROSITE" id="PS51257">
    <property type="entry name" value="PROKAR_LIPOPROTEIN"/>
    <property type="match status" value="1"/>
</dbReference>
<dbReference type="InterPro" id="IPR050361">
    <property type="entry name" value="MPP/UQCRC_Complex"/>
</dbReference>
<comment type="similarity">
    <text evidence="2 3">Belongs to the peptidase M16 family.</text>
</comment>
<evidence type="ECO:0000259" key="6">
    <source>
        <dbReference type="Pfam" id="PF05193"/>
    </source>
</evidence>
<dbReference type="GO" id="GO:0046872">
    <property type="term" value="F:metal ion binding"/>
    <property type="evidence" value="ECO:0007669"/>
    <property type="project" value="InterPro"/>
</dbReference>
<dbReference type="EMBL" id="CP001841">
    <property type="protein sequence ID" value="AEF80390.1"/>
    <property type="molecule type" value="Genomic_DNA"/>
</dbReference>
<name>F5Y9C8_LEAAZ</name>
<dbReference type="InParanoid" id="F5Y9C8"/>
<dbReference type="PROSITE" id="PS00143">
    <property type="entry name" value="INSULINASE"/>
    <property type="match status" value="1"/>
</dbReference>
<evidence type="ECO:0000259" key="5">
    <source>
        <dbReference type="Pfam" id="PF00675"/>
    </source>
</evidence>
<reference evidence="8" key="1">
    <citation type="submission" date="2009-12" db="EMBL/GenBank/DDBJ databases">
        <title>Complete sequence of Treponema azotonutricium strain ZAS-9.</title>
        <authorList>
            <person name="Tetu S.G."/>
            <person name="Matson E."/>
            <person name="Ren Q."/>
            <person name="Seshadri R."/>
            <person name="Elbourne L."/>
            <person name="Hassan K.A."/>
            <person name="Durkin A."/>
            <person name="Radune D."/>
            <person name="Mohamoud Y."/>
            <person name="Shay R."/>
            <person name="Jin S."/>
            <person name="Zhang X."/>
            <person name="Lucey K."/>
            <person name="Ballor N.R."/>
            <person name="Ottesen E."/>
            <person name="Rosenthal R."/>
            <person name="Allen A."/>
            <person name="Leadbetter J.R."/>
            <person name="Paulsen I.T."/>
        </authorList>
    </citation>
    <scope>NUCLEOTIDE SEQUENCE [LARGE SCALE GENOMIC DNA]</scope>
    <source>
        <strain evidence="8">ATCC BAA-888 / DSM 13862 / ZAS-9</strain>
    </source>
</reference>
<dbReference type="Gene3D" id="3.30.830.10">
    <property type="entry name" value="Metalloenzyme, LuxS/M16 peptidase-like"/>
    <property type="match status" value="4"/>
</dbReference>
<protein>
    <submittedName>
        <fullName evidence="7">Putative zinc protease PqqL</fullName>
    </submittedName>
</protein>
<comment type="cofactor">
    <cofactor evidence="1">
        <name>Zn(2+)</name>
        <dbReference type="ChEBI" id="CHEBI:29105"/>
    </cofactor>
</comment>
<keyword evidence="8" id="KW-1185">Reference proteome</keyword>
<feature type="signal peptide" evidence="4">
    <location>
        <begin position="1"/>
        <end position="33"/>
    </location>
</feature>
<dbReference type="PANTHER" id="PTHR11851">
    <property type="entry name" value="METALLOPROTEASE"/>
    <property type="match status" value="1"/>
</dbReference>
<dbReference type="GO" id="GO:0004222">
    <property type="term" value="F:metalloendopeptidase activity"/>
    <property type="evidence" value="ECO:0007669"/>
    <property type="project" value="InterPro"/>
</dbReference>
<dbReference type="STRING" id="545695.TREAZ_2133"/>
<dbReference type="AlphaFoldDB" id="F5Y9C8"/>
<gene>
    <name evidence="7" type="ordered locus">TREAZ_2133</name>
</gene>
<keyword evidence="4" id="KW-0732">Signal</keyword>
<evidence type="ECO:0000256" key="3">
    <source>
        <dbReference type="RuleBase" id="RU004447"/>
    </source>
</evidence>
<dbReference type="InterPro" id="IPR011249">
    <property type="entry name" value="Metalloenz_LuxS/M16"/>
</dbReference>
<proteinExistence type="inferred from homology"/>
<dbReference type="GO" id="GO:0006508">
    <property type="term" value="P:proteolysis"/>
    <property type="evidence" value="ECO:0007669"/>
    <property type="project" value="UniProtKB-KW"/>
</dbReference>
<dbReference type="PANTHER" id="PTHR11851:SF49">
    <property type="entry name" value="MITOCHONDRIAL-PROCESSING PEPTIDASE SUBUNIT ALPHA"/>
    <property type="match status" value="1"/>
</dbReference>
<accession>F5Y9C8</accession>
<organism evidence="7 8">
    <name type="scientific">Leadbettera azotonutricia (strain ATCC BAA-888 / DSM 13862 / ZAS-9)</name>
    <name type="common">Treponema azotonutricium</name>
    <dbReference type="NCBI Taxonomy" id="545695"/>
    <lineage>
        <taxon>Bacteria</taxon>
        <taxon>Pseudomonadati</taxon>
        <taxon>Spirochaetota</taxon>
        <taxon>Spirochaetia</taxon>
        <taxon>Spirochaetales</taxon>
        <taxon>Breznakiellaceae</taxon>
        <taxon>Leadbettera</taxon>
    </lineage>
</organism>
<feature type="domain" description="Peptidase M16 C-terminal" evidence="6">
    <location>
        <begin position="714"/>
        <end position="892"/>
    </location>
</feature>
<evidence type="ECO:0000256" key="1">
    <source>
        <dbReference type="ARBA" id="ARBA00001947"/>
    </source>
</evidence>
<feature type="chain" id="PRO_5003335057" evidence="4">
    <location>
        <begin position="34"/>
        <end position="962"/>
    </location>
</feature>
<evidence type="ECO:0000313" key="7">
    <source>
        <dbReference type="EMBL" id="AEF80390.1"/>
    </source>
</evidence>
<keyword evidence="7" id="KW-0645">Protease</keyword>
<dbReference type="Pfam" id="PF00675">
    <property type="entry name" value="Peptidase_M16"/>
    <property type="match status" value="1"/>
</dbReference>
<sequence>MIFLYTKTMKEPIRFPIISVFAFCAAFALACLASCQSAGKAVYSGLGKPSDPVPFMAKARTGTLPSGLRYYILENSKPEGRAFLTLAVDAGSVLETEDERGLAHFVEHMAFNGTTRFPELELISYLRSLGMRFGPEVNAYTSYDETVYGIETTVEADANGRNAIPDRALAIIDDWTHAITFAPKDVDDERLIIMEEYRSRLGASERIRRQMLPVLFKGSPYADRLPIGLPEIIENAPASRLEGFYEKWYKPENMALIFVGDFDGAALEASLGSHFTIPASTEAFKRPRYNLPQPKKGNFEALVLADAELSQTRVDLYYKLKAMAPRTDLAGYRQDIVDYLASTMLYLRFEEARSKPETPYMAAGAGNVRYGDTSRYYALVGQAKAGAAEATLRELLTIKESLVRYGFTETEADIARRSLLSDMEQMVAEKDRQESNSYIRAFTNHFTTGEMAIDIEWEYDAIQKLLPGIALKEINASIKNTFTDDDLTVFISAPESEQGSLPAKEQIGAIVKEIRKAKIEKPQTAAVSGELLDRIPQAGHIVSEHTDSDTGALIWQLSNGMELILKETKNRNNEISLYAQARGGTYNVPPDQDISATLAAEMRNASGLGPYTQSELVKKLADKQVSFSFWASNFIRGFQGSAASGDISTLFEMIYLGFTQPRFDPDAVQVLLDNRRTRLIQEAEDPNAVFSKEVNRTVYGNPRFHSIELNDLDKVNLDDAMAFIEACCNPSDYTFVFTGNIDTAQFRDLAETYLASIPPGQPFNQWADADYQRPGKVEKEVLKGREERSVVGIAWFVPMPYSEEAYAASAVLNEYLDIVLNDEIRESLGGVYSISATVSVSPIPRGELSCGVYFICDPRRSAELSAAAVLQIQEIADGTINDDAFAKSIEALLKGQEESVQSNLYIAQSYANSAVIYNAPLSRMDRRPALYQAVKHRDIQDTAARLLEGGPARIILYPVGMN</sequence>
<dbReference type="Proteomes" id="UP000009222">
    <property type="component" value="Chromosome"/>
</dbReference>
<feature type="domain" description="Peptidase M16 N-terminal" evidence="5">
    <location>
        <begin position="72"/>
        <end position="198"/>
    </location>
</feature>
<dbReference type="Pfam" id="PF05193">
    <property type="entry name" value="Peptidase_M16_C"/>
    <property type="match status" value="2"/>
</dbReference>
<evidence type="ECO:0000256" key="2">
    <source>
        <dbReference type="ARBA" id="ARBA00007261"/>
    </source>
</evidence>
<dbReference type="KEGG" id="taz:TREAZ_2133"/>
<keyword evidence="7" id="KW-0378">Hydrolase</keyword>
<dbReference type="eggNOG" id="COG0612">
    <property type="taxonomic scope" value="Bacteria"/>
</dbReference>
<reference evidence="7 8" key="2">
    <citation type="journal article" date="2011" name="ISME J.">
        <title>RNA-seq reveals cooperative metabolic interactions between two termite-gut spirochete species in co-culture.</title>
        <authorList>
            <person name="Rosenthal A.Z."/>
            <person name="Matson E.G."/>
            <person name="Eldar A."/>
            <person name="Leadbetter J.R."/>
        </authorList>
    </citation>
    <scope>NUCLEOTIDE SEQUENCE [LARGE SCALE GENOMIC DNA]</scope>
    <source>
        <strain evidence="8">ATCC BAA-888 / DSM 13862 / ZAS-9</strain>
    </source>
</reference>
<dbReference type="HOGENOM" id="CLU_008156_0_0_12"/>
<evidence type="ECO:0000313" key="8">
    <source>
        <dbReference type="Proteomes" id="UP000009222"/>
    </source>
</evidence>
<feature type="domain" description="Peptidase M16 C-terminal" evidence="6">
    <location>
        <begin position="239"/>
        <end position="419"/>
    </location>
</feature>
<dbReference type="InterPro" id="IPR007863">
    <property type="entry name" value="Peptidase_M16_C"/>
</dbReference>
<dbReference type="OrthoDB" id="9811314at2"/>
<dbReference type="InterPro" id="IPR001431">
    <property type="entry name" value="Pept_M16_Zn_BS"/>
</dbReference>